<dbReference type="PANTHER" id="PTHR12415">
    <property type="entry name" value="TYROSYL-DNA PHOSPHODIESTERASE 1"/>
    <property type="match status" value="1"/>
</dbReference>
<feature type="region of interest" description="Disordered" evidence="12">
    <location>
        <begin position="1"/>
        <end position="25"/>
    </location>
</feature>
<dbReference type="InterPro" id="IPR010347">
    <property type="entry name" value="Tdp1"/>
</dbReference>
<keyword evidence="3" id="KW-0540">Nuclease</keyword>
<evidence type="ECO:0000256" key="1">
    <source>
        <dbReference type="ARBA" id="ARBA00004123"/>
    </source>
</evidence>
<keyword evidence="5" id="KW-0378">Hydrolase</keyword>
<protein>
    <recommendedName>
        <fullName evidence="15">Tyrosyl-DNA phosphodiesterase</fullName>
    </recommendedName>
</protein>
<keyword evidence="4" id="KW-0227">DNA damage</keyword>
<evidence type="ECO:0000256" key="11">
    <source>
        <dbReference type="PIRSR" id="PIRSR610347-3"/>
    </source>
</evidence>
<dbReference type="GO" id="GO:0017005">
    <property type="term" value="F:3'-tyrosyl-DNA phosphodiesterase activity"/>
    <property type="evidence" value="ECO:0007669"/>
    <property type="project" value="TreeGrafter"/>
</dbReference>
<feature type="compositionally biased region" description="Basic and acidic residues" evidence="12">
    <location>
        <begin position="110"/>
        <end position="122"/>
    </location>
</feature>
<dbReference type="Pfam" id="PF06087">
    <property type="entry name" value="Tyr-DNA_phospho"/>
    <property type="match status" value="1"/>
</dbReference>
<evidence type="ECO:0000256" key="3">
    <source>
        <dbReference type="ARBA" id="ARBA00022722"/>
    </source>
</evidence>
<dbReference type="SUPFAM" id="SSF56024">
    <property type="entry name" value="Phospholipase D/nuclease"/>
    <property type="match status" value="2"/>
</dbReference>
<keyword evidence="14" id="KW-1185">Reference proteome</keyword>
<organism evidence="13 14">
    <name type="scientific">Pichia californica</name>
    <dbReference type="NCBI Taxonomy" id="460514"/>
    <lineage>
        <taxon>Eukaryota</taxon>
        <taxon>Fungi</taxon>
        <taxon>Dikarya</taxon>
        <taxon>Ascomycota</taxon>
        <taxon>Saccharomycotina</taxon>
        <taxon>Pichiomycetes</taxon>
        <taxon>Pichiales</taxon>
        <taxon>Pichiaceae</taxon>
        <taxon>Pichia</taxon>
    </lineage>
</organism>
<dbReference type="GO" id="GO:0005634">
    <property type="term" value="C:nucleus"/>
    <property type="evidence" value="ECO:0007669"/>
    <property type="project" value="UniProtKB-SubCell"/>
</dbReference>
<gene>
    <name evidence="13" type="ORF">C6P40_004715</name>
</gene>
<feature type="active site" description="Proton donor/acceptor" evidence="9">
    <location>
        <position position="607"/>
    </location>
</feature>
<sequence length="729" mass="83375">MNEIIDLDSGSEAEQNSNFNTELSNQKTHGFVDLSSDEENFVLADNTDDELLEVQNKSKQEIVLTDESENEENEKAKTESKETSIIDLENDVEGNNNNNNNNDDDGDDGDDHKPVLSQEEKQPSSQTEEANQNVIESINETLTEKTNKTLTQDKKPVDETIKNIDDEKLSIDKKDKELTLQQMLRKKMAEAAEKRLKFNISENLYDDLKESEPPTKKQKVESKTNVVLNSKTLPNSILNDKASRIRMISNPSYCSEFAVDGDKDTVSLYDMVGSKDLLKTYQFNMLIDFEYLTKFVSCKDCEFILVNKSDPEFLSIKDSSWDKWKISTIDVTNKLPKYGTHHTKMMVNFYRGNTCRIIVHTMNITEADHILQTQMCWMSPELKMQTNSSQWLDFNQPDISLTENTGVAFKRDFIAYLMTYDNPGINKLIDQVAKFDFSPIDVVFIASSPGHYLYSGWNELIKPTAKPMFGYGRLWQIIHMLKLESLCGKLVGQVSTIAGPCDSYQRNILLHLLTSCVEKGFPLMKKANFQFGSSNHVDPMIVWPTMDDVLKSKGSALSGFALHFTTKGQWEAYERQYSIVKNYLYKWSNFVDNPKQSKAGRSNLSAHVKTYVFTENNFKTLKWFLMTSANLSHQAWGKPNGFKDIEYNICSFEAGIFVDPNLLKIDSNTEKKRQILVPTYGRDTVEDESSLSNNVFKVGMRLPYDTPLTKYSTTDEPWSQPLSNQYFNN</sequence>
<evidence type="ECO:0000313" key="13">
    <source>
        <dbReference type="EMBL" id="KAG0689638.1"/>
    </source>
</evidence>
<dbReference type="OrthoDB" id="47785at2759"/>
<keyword evidence="6" id="KW-0269">Exonuclease</keyword>
<evidence type="ECO:0000256" key="12">
    <source>
        <dbReference type="SAM" id="MobiDB-lite"/>
    </source>
</evidence>
<feature type="compositionally biased region" description="Acidic residues" evidence="12">
    <location>
        <begin position="1"/>
        <end position="11"/>
    </location>
</feature>
<proteinExistence type="inferred from homology"/>
<evidence type="ECO:0000256" key="6">
    <source>
        <dbReference type="ARBA" id="ARBA00022839"/>
    </source>
</evidence>
<evidence type="ECO:0000313" key="14">
    <source>
        <dbReference type="Proteomes" id="UP000697127"/>
    </source>
</evidence>
<accession>A0A9P6WP81</accession>
<dbReference type="EMBL" id="PUHW01000069">
    <property type="protein sequence ID" value="KAG0689638.1"/>
    <property type="molecule type" value="Genomic_DNA"/>
</dbReference>
<comment type="similarity">
    <text evidence="2">Belongs to the tyrosyl-DNA phosphodiesterase family.</text>
</comment>
<evidence type="ECO:0000256" key="8">
    <source>
        <dbReference type="ARBA" id="ARBA00023242"/>
    </source>
</evidence>
<dbReference type="AlphaFoldDB" id="A0A9P6WP81"/>
<evidence type="ECO:0008006" key="15">
    <source>
        <dbReference type="Google" id="ProtNLM"/>
    </source>
</evidence>
<evidence type="ECO:0000256" key="4">
    <source>
        <dbReference type="ARBA" id="ARBA00022763"/>
    </source>
</evidence>
<feature type="binding site" evidence="10">
    <location>
        <position position="609"/>
    </location>
    <ligand>
        <name>substrate</name>
    </ligand>
</feature>
<evidence type="ECO:0000256" key="9">
    <source>
        <dbReference type="PIRSR" id="PIRSR610347-1"/>
    </source>
</evidence>
<feature type="active site" description="Nucleophile" evidence="9">
    <location>
        <position position="342"/>
    </location>
</feature>
<feature type="compositionally biased region" description="Polar residues" evidence="12">
    <location>
        <begin position="12"/>
        <end position="25"/>
    </location>
</feature>
<evidence type="ECO:0000256" key="5">
    <source>
        <dbReference type="ARBA" id="ARBA00022801"/>
    </source>
</evidence>
<comment type="subcellular location">
    <subcellularLocation>
        <location evidence="1">Nucleus</location>
    </subcellularLocation>
</comment>
<feature type="binding site" evidence="10">
    <location>
        <position position="344"/>
    </location>
    <ligand>
        <name>substrate</name>
    </ligand>
</feature>
<keyword evidence="8" id="KW-0539">Nucleus</keyword>
<dbReference type="Proteomes" id="UP000697127">
    <property type="component" value="Unassembled WGS sequence"/>
</dbReference>
<reference evidence="13" key="1">
    <citation type="submission" date="2020-11" db="EMBL/GenBank/DDBJ databases">
        <title>Kefir isolates.</title>
        <authorList>
            <person name="Marcisauskas S."/>
            <person name="Kim Y."/>
            <person name="Blasche S."/>
        </authorList>
    </citation>
    <scope>NUCLEOTIDE SEQUENCE</scope>
    <source>
        <strain evidence="13">Olga-1</strain>
    </source>
</reference>
<evidence type="ECO:0000256" key="2">
    <source>
        <dbReference type="ARBA" id="ARBA00010205"/>
    </source>
</evidence>
<dbReference type="PANTHER" id="PTHR12415:SF0">
    <property type="entry name" value="TYROSYL-DNA PHOSPHODIESTERASE 1"/>
    <property type="match status" value="1"/>
</dbReference>
<evidence type="ECO:0000256" key="7">
    <source>
        <dbReference type="ARBA" id="ARBA00023204"/>
    </source>
</evidence>
<comment type="caution">
    <text evidence="13">The sequence shown here is derived from an EMBL/GenBank/DDBJ whole genome shotgun (WGS) entry which is preliminary data.</text>
</comment>
<feature type="compositionally biased region" description="Basic and acidic residues" evidence="12">
    <location>
        <begin position="73"/>
        <end position="84"/>
    </location>
</feature>
<dbReference type="GO" id="GO:0003690">
    <property type="term" value="F:double-stranded DNA binding"/>
    <property type="evidence" value="ECO:0007669"/>
    <property type="project" value="TreeGrafter"/>
</dbReference>
<dbReference type="Gene3D" id="3.30.870.10">
    <property type="entry name" value="Endonuclease Chain A"/>
    <property type="match status" value="2"/>
</dbReference>
<feature type="site" description="Interaction with DNA" evidence="11">
    <location>
        <position position="632"/>
    </location>
</feature>
<dbReference type="GO" id="GO:0003697">
    <property type="term" value="F:single-stranded DNA binding"/>
    <property type="evidence" value="ECO:0007669"/>
    <property type="project" value="TreeGrafter"/>
</dbReference>
<evidence type="ECO:0000256" key="10">
    <source>
        <dbReference type="PIRSR" id="PIRSR610347-2"/>
    </source>
</evidence>
<dbReference type="GO" id="GO:0006281">
    <property type="term" value="P:DNA repair"/>
    <property type="evidence" value="ECO:0007669"/>
    <property type="project" value="UniProtKB-KW"/>
</dbReference>
<keyword evidence="7" id="KW-0234">DNA repair</keyword>
<dbReference type="GO" id="GO:0004527">
    <property type="term" value="F:exonuclease activity"/>
    <property type="evidence" value="ECO:0007669"/>
    <property type="project" value="UniProtKB-KW"/>
</dbReference>
<name>A0A9P6WP81_9ASCO</name>
<feature type="region of interest" description="Disordered" evidence="12">
    <location>
        <begin position="59"/>
        <end position="131"/>
    </location>
</feature>